<organism evidence="8 9">
    <name type="scientific">Terfezia boudieri ATCC MYA-4762</name>
    <dbReference type="NCBI Taxonomy" id="1051890"/>
    <lineage>
        <taxon>Eukaryota</taxon>
        <taxon>Fungi</taxon>
        <taxon>Dikarya</taxon>
        <taxon>Ascomycota</taxon>
        <taxon>Pezizomycotina</taxon>
        <taxon>Pezizomycetes</taxon>
        <taxon>Pezizales</taxon>
        <taxon>Pezizaceae</taxon>
        <taxon>Terfezia</taxon>
    </lineage>
</organism>
<evidence type="ECO:0000259" key="6">
    <source>
        <dbReference type="Pfam" id="PF10433"/>
    </source>
</evidence>
<dbReference type="InterPro" id="IPR011047">
    <property type="entry name" value="Quinoprotein_ADH-like_sf"/>
</dbReference>
<dbReference type="GO" id="GO:0005634">
    <property type="term" value="C:nucleus"/>
    <property type="evidence" value="ECO:0007669"/>
    <property type="project" value="UniProtKB-SubCell"/>
</dbReference>
<feature type="domain" description="RSE1/DDB1/CPSF1 C-terminal" evidence="5">
    <location>
        <begin position="795"/>
        <end position="1111"/>
    </location>
</feature>
<name>A0A3N4LAC5_9PEZI</name>
<dbReference type="GO" id="GO:0003676">
    <property type="term" value="F:nucleic acid binding"/>
    <property type="evidence" value="ECO:0007669"/>
    <property type="project" value="InterPro"/>
</dbReference>
<evidence type="ECO:0000259" key="5">
    <source>
        <dbReference type="Pfam" id="PF03178"/>
    </source>
</evidence>
<evidence type="ECO:0000256" key="2">
    <source>
        <dbReference type="ARBA" id="ARBA00007453"/>
    </source>
</evidence>
<dbReference type="Pfam" id="PF03178">
    <property type="entry name" value="CPSF_A"/>
    <property type="match status" value="1"/>
</dbReference>
<evidence type="ECO:0000256" key="4">
    <source>
        <dbReference type="ARBA" id="ARBA00023242"/>
    </source>
</evidence>
<gene>
    <name evidence="8" type="ORF">L211DRAFT_842488</name>
</gene>
<dbReference type="Gene3D" id="1.10.150.910">
    <property type="match status" value="1"/>
</dbReference>
<dbReference type="Pfam" id="PF10433">
    <property type="entry name" value="Beta-prop_RSE1_1st"/>
    <property type="match status" value="1"/>
</dbReference>
<comment type="similarity">
    <text evidence="2">Belongs to the DDB1 family.</text>
</comment>
<evidence type="ECO:0000313" key="8">
    <source>
        <dbReference type="EMBL" id="RPB19586.1"/>
    </source>
</evidence>
<dbReference type="InterPro" id="IPR015943">
    <property type="entry name" value="WD40/YVTN_repeat-like_dom_sf"/>
</dbReference>
<evidence type="ECO:0000313" key="9">
    <source>
        <dbReference type="Proteomes" id="UP000267821"/>
    </source>
</evidence>
<dbReference type="InterPro" id="IPR050358">
    <property type="entry name" value="RSE1/DDB1/CFT1"/>
</dbReference>
<dbReference type="EMBL" id="ML121587">
    <property type="protein sequence ID" value="RPB19586.1"/>
    <property type="molecule type" value="Genomic_DNA"/>
</dbReference>
<dbReference type="InterPro" id="IPR018846">
    <property type="entry name" value="Beta-prop_RSE1/DDB1/CPSF1_1st"/>
</dbReference>
<keyword evidence="4" id="KW-0539">Nucleus</keyword>
<evidence type="ECO:0000256" key="1">
    <source>
        <dbReference type="ARBA" id="ARBA00004123"/>
    </source>
</evidence>
<dbReference type="PANTHER" id="PTHR10644">
    <property type="entry name" value="DNA REPAIR/RNA PROCESSING CPSF FAMILY"/>
    <property type="match status" value="1"/>
</dbReference>
<dbReference type="Pfam" id="PF23726">
    <property type="entry name" value="Beta-prop_RSE1_2nd"/>
    <property type="match status" value="1"/>
</dbReference>
<dbReference type="OrthoDB" id="433457at2759"/>
<feature type="domain" description="RSE1/DDB1/CPSF1 second beta-propeller" evidence="7">
    <location>
        <begin position="438"/>
        <end position="744"/>
    </location>
</feature>
<proteinExistence type="inferred from homology"/>
<dbReference type="InParanoid" id="A0A3N4LAC5"/>
<sequence>MAYIASIHKASSVRHALKARFLSPHEDSLIIAKSNRVEIYSFTSNAEEGISSLALGTTFTVFGQIAVLLTLRPENSPTDHLFIATEKYDYFTISWDQERQTIRNERLAKDISDRFLRNADHGAKYIADPRSRMLGLHIYQGIFTVIPLVHQPSKKGGKGAKAKALPPGESIGDMCEPSPIRLQELKVIDIVFLDAAEPTVAMLYEDGLDQINLRVYRVKSRGPRGALYRDAELEEVELGGYEAKKMDPFSKFIIPVPEEIGGMIILGEQTIAYVQPNGKLLKYPLVDPTVFSTWGKVNDTQFLLGDDYGKLYMLSFDIEKVGDKMNVDIKVKELGKISTPSRLVYLQDGYVYVGSHLGDSQLIHLDQYSDLEVVQTFSNLAPVIDFRILDMGYSGSEDHQQHLYSSGQTRIVSGSGAFHDGSLRSLRSGVSLEDLGILGEMAGIRGLWGLKTNPHSEYHDTLLVTFIDESRVFRFGPEGDVEELDSYGQFTLNEPVLTAANVSKGRLLQVTPSSATLIDSSGIAVAVWRPTGQNKINHASANEDYLLLATGGNNLVLLDLNASMSEVARRLFEQEIASLSIPAAPAKVCLMASWTTSTVSIMALPALTTILEENLGGVDGGAIPRSLFLGSILSGQAPTLLVAMGDGRLITYSLNEADYSLSQKKNIILGVQPVYLQPIPAADGLVHVFATCDHPSLIYGTEGRIVYSAVTVRGAEKATFVTPFNAEAFPQSVVAASEADLRITVVDPLRTTHIQTLKVGDVVRRVSHSKQHRVFGIVTIQLRVEEALGVERYPSFVRIVDDARFDIVDSYPLDDEEFVEAILCTKLENGDGSQSEKFVVGTGFHDKGSDEPKRGRILIFELGEERRLKLACKEEVHGSCKCLEMVGGHIVAALQKTVAVYTYHYPSSPSQPVLTKLHSYRAQSEPIDISVCENIIAVGDMMKGTSLLECDPATGKLSEVARNYQTQWLTSVALLDRETIVSADAEGNVIVQKWDTNGVTSEDRRRLSITGEVRIGEMVNRFRKVIDTHQLPEMPVLPRVYFGTVDGGIYLLGLISHTHTDLLMKLQANLARVLKGVGDLDFNRFRAFSSPERTGDEPFRFVDGDFVERFLELGEEAMREVVRPKDTTETEWLGDGWGVEEVRGLLENLRRLH</sequence>
<evidence type="ECO:0000256" key="3">
    <source>
        <dbReference type="ARBA" id="ARBA00014577"/>
    </source>
</evidence>
<evidence type="ECO:0000259" key="7">
    <source>
        <dbReference type="Pfam" id="PF23726"/>
    </source>
</evidence>
<protein>
    <recommendedName>
        <fullName evidence="3">DNA damage-binding protein 1</fullName>
    </recommendedName>
</protein>
<dbReference type="Proteomes" id="UP000267821">
    <property type="component" value="Unassembled WGS sequence"/>
</dbReference>
<feature type="domain" description="RSE1/DDB1/CPSF1 first beta-propeller" evidence="6">
    <location>
        <begin position="12"/>
        <end position="378"/>
    </location>
</feature>
<accession>A0A3N4LAC5</accession>
<dbReference type="Gene3D" id="2.130.10.10">
    <property type="entry name" value="YVTN repeat-like/Quinoprotein amine dehydrogenase"/>
    <property type="match status" value="3"/>
</dbReference>
<reference evidence="8 9" key="1">
    <citation type="journal article" date="2018" name="Nat. Ecol. Evol.">
        <title>Pezizomycetes genomes reveal the molecular basis of ectomycorrhizal truffle lifestyle.</title>
        <authorList>
            <person name="Murat C."/>
            <person name="Payen T."/>
            <person name="Noel B."/>
            <person name="Kuo A."/>
            <person name="Morin E."/>
            <person name="Chen J."/>
            <person name="Kohler A."/>
            <person name="Krizsan K."/>
            <person name="Balestrini R."/>
            <person name="Da Silva C."/>
            <person name="Montanini B."/>
            <person name="Hainaut M."/>
            <person name="Levati E."/>
            <person name="Barry K.W."/>
            <person name="Belfiori B."/>
            <person name="Cichocki N."/>
            <person name="Clum A."/>
            <person name="Dockter R.B."/>
            <person name="Fauchery L."/>
            <person name="Guy J."/>
            <person name="Iotti M."/>
            <person name="Le Tacon F."/>
            <person name="Lindquist E.A."/>
            <person name="Lipzen A."/>
            <person name="Malagnac F."/>
            <person name="Mello A."/>
            <person name="Molinier V."/>
            <person name="Miyauchi S."/>
            <person name="Poulain J."/>
            <person name="Riccioni C."/>
            <person name="Rubini A."/>
            <person name="Sitrit Y."/>
            <person name="Splivallo R."/>
            <person name="Traeger S."/>
            <person name="Wang M."/>
            <person name="Zifcakova L."/>
            <person name="Wipf D."/>
            <person name="Zambonelli A."/>
            <person name="Paolocci F."/>
            <person name="Nowrousian M."/>
            <person name="Ottonello S."/>
            <person name="Baldrian P."/>
            <person name="Spatafora J.W."/>
            <person name="Henrissat B."/>
            <person name="Nagy L.G."/>
            <person name="Aury J.M."/>
            <person name="Wincker P."/>
            <person name="Grigoriev I.V."/>
            <person name="Bonfante P."/>
            <person name="Martin F.M."/>
        </authorList>
    </citation>
    <scope>NUCLEOTIDE SEQUENCE [LARGE SCALE GENOMIC DNA]</scope>
    <source>
        <strain evidence="8 9">ATCC MYA-4762</strain>
    </source>
</reference>
<dbReference type="AlphaFoldDB" id="A0A3N4LAC5"/>
<dbReference type="InterPro" id="IPR004871">
    <property type="entry name" value="RSE1/DDB1/CPSF1_C"/>
</dbReference>
<dbReference type="STRING" id="1051890.A0A3N4LAC5"/>
<dbReference type="InterPro" id="IPR058543">
    <property type="entry name" value="Beta-prop_RSE1/DDB1/CPSF1_2nd"/>
</dbReference>
<keyword evidence="9" id="KW-1185">Reference proteome</keyword>
<dbReference type="SUPFAM" id="SSF50998">
    <property type="entry name" value="Quinoprotein alcohol dehydrogenase-like"/>
    <property type="match status" value="1"/>
</dbReference>
<comment type="subcellular location">
    <subcellularLocation>
        <location evidence="1">Nucleus</location>
    </subcellularLocation>
</comment>